<evidence type="ECO:0000259" key="5">
    <source>
        <dbReference type="PROSITE" id="PS50931"/>
    </source>
</evidence>
<dbReference type="PANTHER" id="PTHR30126">
    <property type="entry name" value="HTH-TYPE TRANSCRIPTIONAL REGULATOR"/>
    <property type="match status" value="1"/>
</dbReference>
<dbReference type="SUPFAM" id="SSF53850">
    <property type="entry name" value="Periplasmic binding protein-like II"/>
    <property type="match status" value="1"/>
</dbReference>
<dbReference type="GO" id="GO:0000976">
    <property type="term" value="F:transcription cis-regulatory region binding"/>
    <property type="evidence" value="ECO:0007669"/>
    <property type="project" value="TreeGrafter"/>
</dbReference>
<dbReference type="AlphaFoldDB" id="A0A5D4T4V9"/>
<gene>
    <name evidence="6" type="ORF">FZC76_00050</name>
</gene>
<evidence type="ECO:0000313" key="6">
    <source>
        <dbReference type="EMBL" id="TYS70329.1"/>
    </source>
</evidence>
<accession>A0A5D4T4V9</accession>
<comment type="caution">
    <text evidence="6">The sequence shown here is derived from an EMBL/GenBank/DDBJ whole genome shotgun (WGS) entry which is preliminary data.</text>
</comment>
<dbReference type="CDD" id="cd05466">
    <property type="entry name" value="PBP2_LTTR_substrate"/>
    <property type="match status" value="1"/>
</dbReference>
<reference evidence="6 7" key="1">
    <citation type="submission" date="2019-08" db="EMBL/GenBank/DDBJ databases">
        <title>Bacillus genomes from the desert of Cuatro Cienegas, Coahuila.</title>
        <authorList>
            <person name="Olmedo-Alvarez G."/>
        </authorList>
    </citation>
    <scope>NUCLEOTIDE SEQUENCE [LARGE SCALE GENOMIC DNA]</scope>
    <source>
        <strain evidence="6 7">CH28_1T</strain>
    </source>
</reference>
<dbReference type="PRINTS" id="PR00039">
    <property type="entry name" value="HTHLYSR"/>
</dbReference>
<dbReference type="GO" id="GO:0003700">
    <property type="term" value="F:DNA-binding transcription factor activity"/>
    <property type="evidence" value="ECO:0007669"/>
    <property type="project" value="InterPro"/>
</dbReference>
<dbReference type="Gene3D" id="3.40.190.10">
    <property type="entry name" value="Periplasmic binding protein-like II"/>
    <property type="match status" value="2"/>
</dbReference>
<dbReference type="InterPro" id="IPR036390">
    <property type="entry name" value="WH_DNA-bd_sf"/>
</dbReference>
<feature type="domain" description="HTH lysR-type" evidence="5">
    <location>
        <begin position="1"/>
        <end position="58"/>
    </location>
</feature>
<evidence type="ECO:0000256" key="3">
    <source>
        <dbReference type="ARBA" id="ARBA00023125"/>
    </source>
</evidence>
<organism evidence="6 7">
    <name type="scientific">Sutcliffiella horikoshii</name>
    <dbReference type="NCBI Taxonomy" id="79883"/>
    <lineage>
        <taxon>Bacteria</taxon>
        <taxon>Bacillati</taxon>
        <taxon>Bacillota</taxon>
        <taxon>Bacilli</taxon>
        <taxon>Bacillales</taxon>
        <taxon>Bacillaceae</taxon>
        <taxon>Sutcliffiella</taxon>
    </lineage>
</organism>
<evidence type="ECO:0000256" key="4">
    <source>
        <dbReference type="ARBA" id="ARBA00023163"/>
    </source>
</evidence>
<dbReference type="Pfam" id="PF03466">
    <property type="entry name" value="LysR_substrate"/>
    <property type="match status" value="1"/>
</dbReference>
<dbReference type="InterPro" id="IPR000847">
    <property type="entry name" value="LysR_HTH_N"/>
</dbReference>
<dbReference type="Gene3D" id="1.10.10.10">
    <property type="entry name" value="Winged helix-like DNA-binding domain superfamily/Winged helix DNA-binding domain"/>
    <property type="match status" value="1"/>
</dbReference>
<keyword evidence="2" id="KW-0805">Transcription regulation</keyword>
<dbReference type="PROSITE" id="PS50931">
    <property type="entry name" value="HTH_LYSR"/>
    <property type="match status" value="1"/>
</dbReference>
<comment type="similarity">
    <text evidence="1">Belongs to the LysR transcriptional regulatory family.</text>
</comment>
<keyword evidence="4" id="KW-0804">Transcription</keyword>
<evidence type="ECO:0000256" key="1">
    <source>
        <dbReference type="ARBA" id="ARBA00009437"/>
    </source>
</evidence>
<dbReference type="EMBL" id="VTEV01000001">
    <property type="protein sequence ID" value="TYS70329.1"/>
    <property type="molecule type" value="Genomic_DNA"/>
</dbReference>
<dbReference type="Pfam" id="PF00126">
    <property type="entry name" value="HTH_1"/>
    <property type="match status" value="1"/>
</dbReference>
<protein>
    <submittedName>
        <fullName evidence="6">LysR family transcriptional regulator</fullName>
    </submittedName>
</protein>
<name>A0A5D4T4V9_9BACI</name>
<dbReference type="RefSeq" id="WP_148986241.1">
    <property type="nucleotide sequence ID" value="NZ_VTEV01000001.1"/>
</dbReference>
<dbReference type="OrthoDB" id="9803735at2"/>
<dbReference type="SUPFAM" id="SSF46785">
    <property type="entry name" value="Winged helix' DNA-binding domain"/>
    <property type="match status" value="1"/>
</dbReference>
<dbReference type="PANTHER" id="PTHR30126:SF64">
    <property type="entry name" value="HTH-TYPE TRANSCRIPTIONAL REGULATOR CITR"/>
    <property type="match status" value="1"/>
</dbReference>
<dbReference type="InterPro" id="IPR036388">
    <property type="entry name" value="WH-like_DNA-bd_sf"/>
</dbReference>
<proteinExistence type="inferred from homology"/>
<dbReference type="InterPro" id="IPR005119">
    <property type="entry name" value="LysR_subst-bd"/>
</dbReference>
<dbReference type="FunFam" id="1.10.10.10:FF:000001">
    <property type="entry name" value="LysR family transcriptional regulator"/>
    <property type="match status" value="1"/>
</dbReference>
<keyword evidence="3" id="KW-0238">DNA-binding</keyword>
<evidence type="ECO:0000313" key="7">
    <source>
        <dbReference type="Proteomes" id="UP000322524"/>
    </source>
</evidence>
<dbReference type="STRING" id="79883.GCA_001636495_02775"/>
<dbReference type="Proteomes" id="UP000322524">
    <property type="component" value="Unassembled WGS sequence"/>
</dbReference>
<sequence length="292" mass="33624">MELNWLKTFVIAAEHNNFRKASELLYISQPTVTVHIKQLEKEVGIELCVRDGRKVMLTEAGRSYLKHAKSLLALYEEGISELHSIQQGFTSRLTIGISPLIADTILPFVLKQFIRSHPTIEISVKIIESIKIEHAVELEEVDIGLSCLPNIKTDLECHPLYDDPLVLVVPHDGFDLETGYPLEEEDIFRHHTLLTHNHPGYWDELCQQIKAKYPHTKMMKVSQTHITKRFIIEGLGVSILPKTTVRRELLEGRLLVVDCRSINLPDAKAYALMKYEHSLQKEFLRFLSHYRI</sequence>
<evidence type="ECO:0000256" key="2">
    <source>
        <dbReference type="ARBA" id="ARBA00023015"/>
    </source>
</evidence>